<proteinExistence type="predicted"/>
<protein>
    <submittedName>
        <fullName evidence="1">Uncharacterized protein</fullName>
    </submittedName>
</protein>
<comment type="caution">
    <text evidence="1">The sequence shown here is derived from an EMBL/GenBank/DDBJ whole genome shotgun (WGS) entry which is preliminary data.</text>
</comment>
<evidence type="ECO:0000313" key="2">
    <source>
        <dbReference type="Proteomes" id="UP000658305"/>
    </source>
</evidence>
<dbReference type="Proteomes" id="UP000658305">
    <property type="component" value="Unassembled WGS sequence"/>
</dbReference>
<gene>
    <name evidence="1" type="ORF">GCM10007291_22400</name>
</gene>
<sequence length="72" mass="7983">MAQLRPDMPIHQRTALIAAALARVLDRGPEMSVEATGMASTDLGVFVIKNQWSDERVAHEIDDIARELEVLL</sequence>
<reference evidence="2" key="1">
    <citation type="journal article" date="2019" name="Int. J. Syst. Evol. Microbiol.">
        <title>The Global Catalogue of Microorganisms (GCM) 10K type strain sequencing project: providing services to taxonomists for standard genome sequencing and annotation.</title>
        <authorList>
            <consortium name="The Broad Institute Genomics Platform"/>
            <consortium name="The Broad Institute Genome Sequencing Center for Infectious Disease"/>
            <person name="Wu L."/>
            <person name="Ma J."/>
        </authorList>
    </citation>
    <scope>NUCLEOTIDE SEQUENCE [LARGE SCALE GENOMIC DNA]</scope>
    <source>
        <strain evidence="2">KCTC 23298</strain>
    </source>
</reference>
<organism evidence="1 2">
    <name type="scientific">Gemmobacter nanjingensis</name>
    <dbReference type="NCBI Taxonomy" id="488454"/>
    <lineage>
        <taxon>Bacteria</taxon>
        <taxon>Pseudomonadati</taxon>
        <taxon>Pseudomonadota</taxon>
        <taxon>Alphaproteobacteria</taxon>
        <taxon>Rhodobacterales</taxon>
        <taxon>Paracoccaceae</taxon>
        <taxon>Gemmobacter</taxon>
    </lineage>
</organism>
<accession>A0ABQ3FG86</accession>
<keyword evidence="2" id="KW-1185">Reference proteome</keyword>
<evidence type="ECO:0000313" key="1">
    <source>
        <dbReference type="EMBL" id="GHC22459.1"/>
    </source>
</evidence>
<dbReference type="EMBL" id="BMYI01000005">
    <property type="protein sequence ID" value="GHC22459.1"/>
    <property type="molecule type" value="Genomic_DNA"/>
</dbReference>
<dbReference type="RefSeq" id="WP_189381023.1">
    <property type="nucleotide sequence ID" value="NZ_BMYI01000005.1"/>
</dbReference>
<name>A0ABQ3FG86_9RHOB</name>